<evidence type="ECO:0000256" key="2">
    <source>
        <dbReference type="ARBA" id="ARBA00023015"/>
    </source>
</evidence>
<keyword evidence="5" id="KW-0804">Transcription</keyword>
<feature type="region of interest" description="Disordered" evidence="6">
    <location>
        <begin position="328"/>
        <end position="371"/>
    </location>
</feature>
<dbReference type="EMBL" id="QSEP01000137">
    <property type="protein sequence ID" value="RGZ78159.1"/>
    <property type="molecule type" value="Genomic_DNA"/>
</dbReference>
<feature type="compositionally biased region" description="Polar residues" evidence="6">
    <location>
        <begin position="346"/>
        <end position="371"/>
    </location>
</feature>
<dbReference type="Pfam" id="PF13240">
    <property type="entry name" value="Zn_Ribbon_1"/>
    <property type="match status" value="1"/>
</dbReference>
<keyword evidence="4" id="KW-0238">DNA-binding</keyword>
<comment type="caution">
    <text evidence="9">The sequence shown here is derived from an EMBL/GenBank/DDBJ whole genome shotgun (WGS) entry which is preliminary data.</text>
</comment>
<dbReference type="Gene3D" id="1.10.10.10">
    <property type="entry name" value="Winged helix-like DNA-binding domain superfamily/Winged helix DNA-binding domain"/>
    <property type="match status" value="1"/>
</dbReference>
<evidence type="ECO:0000313" key="10">
    <source>
        <dbReference type="Proteomes" id="UP000286561"/>
    </source>
</evidence>
<accession>A0A413PPZ9</accession>
<dbReference type="SUPFAM" id="SSF88946">
    <property type="entry name" value="Sigma2 domain of RNA polymerase sigma factors"/>
    <property type="match status" value="1"/>
</dbReference>
<dbReference type="CDD" id="cd06171">
    <property type="entry name" value="Sigma70_r4"/>
    <property type="match status" value="1"/>
</dbReference>
<keyword evidence="7" id="KW-0472">Membrane</keyword>
<feature type="compositionally biased region" description="Low complexity" evidence="6">
    <location>
        <begin position="332"/>
        <end position="341"/>
    </location>
</feature>
<dbReference type="AlphaFoldDB" id="A0A413PPZ9"/>
<sequence length="752" mass="83628">MYCRNCKKEYPEGSRFCGSCGAPLVRMLDIYGERFYEGDMEAFNYIYADTYSWVLNEVRKIFAVNVSEIDDCVQEIYLLLYRKIRQYNPARGSFSAWFNTLVRNRIYDYGRKLARNKEFVPDEEEGYFSEMVDENIHINPEAKLERSERERILDEIMQELSESQRLCIQLFYCEGLKIKEIAERLNISEGTVKSRLHNGLKKLNVKVTDMQKRGLYTFTMAPLAFFLWIISRDDCSAKGDYFALQKAQNFMAQNALQQAKNMAAANGAGQAKGAVNPASKVPGAMAGKASGTAVKATVLKILAGGITASVIGTAGFFGGRMIKNHQAKKETTQTQNGQNNQDKSNKQNGQNSSGASDNQGSAGKNTKGSSKQFVNNNEAFVKEMLTLAVNSNTLVQDNKEKSLRDAVDVSMMLMYDSNSSNEGDSEIWNVVSKDQVKDTKADNQGGSISVQESAFDKMKQFLGCETGLEKLSTQYGEKDQIFDNFSCKNGVVAANDLYPNADDMKSVNILLKRPLDNGDMELFFVDNVYETPEQVYSAVISPADNALGAQLSKVEVKLKADNFNKILGAAAVLGKQYTANGNKLSGNISEISDANKMTALIDSVYWYHIMNSNDMEEDMGVSYPVFSEDDVEATTANSVTVKKSAFNDYLNFVSYNGTIDDVKNYAGEDQTYGCAVNIEGDRITFTFEEDGDIPYSLQGTEEKIKQSLKMDKQGNLTLDFQLFEMEGAGDQCTMAMGFDGNSGLKLKSFVRK</sequence>
<dbReference type="GO" id="GO:0016987">
    <property type="term" value="F:sigma factor activity"/>
    <property type="evidence" value="ECO:0007669"/>
    <property type="project" value="UniProtKB-KW"/>
</dbReference>
<gene>
    <name evidence="9" type="ORF">DW972_13765</name>
</gene>
<keyword evidence="7" id="KW-0812">Transmembrane</keyword>
<feature type="domain" description="HTH luxR-type" evidence="8">
    <location>
        <begin position="157"/>
        <end position="214"/>
    </location>
</feature>
<evidence type="ECO:0000259" key="8">
    <source>
        <dbReference type="SMART" id="SM00421"/>
    </source>
</evidence>
<dbReference type="InterPro" id="IPR014284">
    <property type="entry name" value="RNA_pol_sigma-70_dom"/>
</dbReference>
<dbReference type="Gene3D" id="1.10.1740.10">
    <property type="match status" value="1"/>
</dbReference>
<dbReference type="InterPro" id="IPR007627">
    <property type="entry name" value="RNA_pol_sigma70_r2"/>
</dbReference>
<dbReference type="InterPro" id="IPR013324">
    <property type="entry name" value="RNA_pol_sigma_r3/r4-like"/>
</dbReference>
<comment type="similarity">
    <text evidence="1">Belongs to the sigma-70 factor family. ECF subfamily.</text>
</comment>
<dbReference type="GO" id="GO:0003677">
    <property type="term" value="F:DNA binding"/>
    <property type="evidence" value="ECO:0007669"/>
    <property type="project" value="UniProtKB-KW"/>
</dbReference>
<protein>
    <recommendedName>
        <fullName evidence="8">HTH luxR-type domain-containing protein</fullName>
    </recommendedName>
</protein>
<keyword evidence="7" id="KW-1133">Transmembrane helix</keyword>
<dbReference type="InterPro" id="IPR039425">
    <property type="entry name" value="RNA_pol_sigma-70-like"/>
</dbReference>
<keyword evidence="3" id="KW-0731">Sigma factor</keyword>
<dbReference type="InterPro" id="IPR000792">
    <property type="entry name" value="Tscrpt_reg_LuxR_C"/>
</dbReference>
<reference evidence="9 10" key="1">
    <citation type="submission" date="2018-08" db="EMBL/GenBank/DDBJ databases">
        <title>A genome reference for cultivated species of the human gut microbiota.</title>
        <authorList>
            <person name="Zou Y."/>
            <person name="Xue W."/>
            <person name="Luo G."/>
        </authorList>
    </citation>
    <scope>NUCLEOTIDE SEQUENCE [LARGE SCALE GENOMIC DNA]</scope>
    <source>
        <strain evidence="9 10">AM48-23BH</strain>
    </source>
</reference>
<dbReference type="InterPro" id="IPR013325">
    <property type="entry name" value="RNA_pol_sigma_r2"/>
</dbReference>
<evidence type="ECO:0000256" key="6">
    <source>
        <dbReference type="SAM" id="MobiDB-lite"/>
    </source>
</evidence>
<evidence type="ECO:0000313" key="9">
    <source>
        <dbReference type="EMBL" id="RGZ78159.1"/>
    </source>
</evidence>
<organism evidence="9 10">
    <name type="scientific">Anaerobutyricum hallii</name>
    <dbReference type="NCBI Taxonomy" id="39488"/>
    <lineage>
        <taxon>Bacteria</taxon>
        <taxon>Bacillati</taxon>
        <taxon>Bacillota</taxon>
        <taxon>Clostridia</taxon>
        <taxon>Lachnospirales</taxon>
        <taxon>Lachnospiraceae</taxon>
        <taxon>Anaerobutyricum</taxon>
    </lineage>
</organism>
<dbReference type="InterPro" id="IPR026870">
    <property type="entry name" value="Zinc_ribbon_dom"/>
</dbReference>
<dbReference type="Proteomes" id="UP000286561">
    <property type="component" value="Unassembled WGS sequence"/>
</dbReference>
<dbReference type="SMART" id="SM00421">
    <property type="entry name" value="HTH_LUXR"/>
    <property type="match status" value="1"/>
</dbReference>
<dbReference type="RefSeq" id="WP_118329740.1">
    <property type="nucleotide sequence ID" value="NZ_CAUHII010000012.1"/>
</dbReference>
<evidence type="ECO:0000256" key="3">
    <source>
        <dbReference type="ARBA" id="ARBA00023082"/>
    </source>
</evidence>
<dbReference type="GO" id="GO:0006352">
    <property type="term" value="P:DNA-templated transcription initiation"/>
    <property type="evidence" value="ECO:0007669"/>
    <property type="project" value="InterPro"/>
</dbReference>
<dbReference type="InterPro" id="IPR036388">
    <property type="entry name" value="WH-like_DNA-bd_sf"/>
</dbReference>
<evidence type="ECO:0000256" key="4">
    <source>
        <dbReference type="ARBA" id="ARBA00023125"/>
    </source>
</evidence>
<keyword evidence="2" id="KW-0805">Transcription regulation</keyword>
<evidence type="ECO:0000256" key="5">
    <source>
        <dbReference type="ARBA" id="ARBA00023163"/>
    </source>
</evidence>
<dbReference type="PANTHER" id="PTHR43133:SF8">
    <property type="entry name" value="RNA POLYMERASE SIGMA FACTOR HI_1459-RELATED"/>
    <property type="match status" value="1"/>
</dbReference>
<proteinExistence type="inferred from homology"/>
<dbReference type="NCBIfam" id="TIGR02937">
    <property type="entry name" value="sigma70-ECF"/>
    <property type="match status" value="1"/>
</dbReference>
<dbReference type="Pfam" id="PF08281">
    <property type="entry name" value="Sigma70_r4_2"/>
    <property type="match status" value="1"/>
</dbReference>
<dbReference type="PANTHER" id="PTHR43133">
    <property type="entry name" value="RNA POLYMERASE ECF-TYPE SIGMA FACTO"/>
    <property type="match status" value="1"/>
</dbReference>
<dbReference type="InterPro" id="IPR013249">
    <property type="entry name" value="RNA_pol_sigma70_r4_t2"/>
</dbReference>
<feature type="transmembrane region" description="Helical" evidence="7">
    <location>
        <begin position="214"/>
        <end position="231"/>
    </location>
</feature>
<evidence type="ECO:0000256" key="7">
    <source>
        <dbReference type="SAM" id="Phobius"/>
    </source>
</evidence>
<evidence type="ECO:0000256" key="1">
    <source>
        <dbReference type="ARBA" id="ARBA00010641"/>
    </source>
</evidence>
<dbReference type="Pfam" id="PF04542">
    <property type="entry name" value="Sigma70_r2"/>
    <property type="match status" value="1"/>
</dbReference>
<dbReference type="SUPFAM" id="SSF88659">
    <property type="entry name" value="Sigma3 and sigma4 domains of RNA polymerase sigma factors"/>
    <property type="match status" value="1"/>
</dbReference>
<name>A0A413PPZ9_9FIRM</name>